<proteinExistence type="inferred from homology"/>
<feature type="transmembrane region" description="Helical" evidence="10">
    <location>
        <begin position="193"/>
        <end position="212"/>
    </location>
</feature>
<sequence>MTVAAGVEGSNSTLNIIIFLVFVAITLVIVFRASRNTKTASDYYAAGRAFTGPQNGIAISGDYLSAASFLGIAGAIAVNGYDGFLYSVGFLVAWLVALLLVAELLRNTGKFTMGDVLAFRMKQTPVRAAAAVSTLIVSFFYLLAQMAGAGGLVNLLLGISGEAGQDVVIAVVGVIMILYVLIGGMKGTTWVQIIKAALLIVGAFAMTLWVLGKYGFNLSDLFQAAVDKGGKGGAALLDPGKQYGKTGTTKLDFLSLGIALVLGTAGLPHVLMRFYTVPTARDARRSVVWAIVLIGVFYLFTLVLGYGAGAIVGPDKIAKAPGTTNSAAPLLALELGGPVLLGFISAVAFATILAVVAGLTITASASFAHDVYASVIKKGQVSTGGEVRVARITALVIGALAIAGGILAKSQNVAFLVALAFAVAASANLPTILYSLFWKRFNTQGALWSIYGGLVVTIVLIVFSPAVSGKPVDAKTGKSASMIQGVDFHWFPLDNPGLVSIPAAFLLGWLGTVLSKERNKAKYAEMEVRALTGAGAEKAVQH</sequence>
<evidence type="ECO:0000313" key="12">
    <source>
        <dbReference type="Proteomes" id="UP000399805"/>
    </source>
</evidence>
<dbReference type="GO" id="GO:0006847">
    <property type="term" value="P:plasma membrane acetate transport"/>
    <property type="evidence" value="ECO:0007669"/>
    <property type="project" value="TreeGrafter"/>
</dbReference>
<dbReference type="GO" id="GO:0015293">
    <property type="term" value="F:symporter activity"/>
    <property type="evidence" value="ECO:0007669"/>
    <property type="project" value="UniProtKB-KW"/>
</dbReference>
<evidence type="ECO:0000256" key="1">
    <source>
        <dbReference type="ARBA" id="ARBA00004651"/>
    </source>
</evidence>
<dbReference type="InterPro" id="IPR001734">
    <property type="entry name" value="Na/solute_symporter"/>
</dbReference>
<evidence type="ECO:0000256" key="2">
    <source>
        <dbReference type="ARBA" id="ARBA00006434"/>
    </source>
</evidence>
<organism evidence="11 12">
    <name type="scientific">Amycolatopsis camponoti</name>
    <dbReference type="NCBI Taxonomy" id="2606593"/>
    <lineage>
        <taxon>Bacteria</taxon>
        <taxon>Bacillati</taxon>
        <taxon>Actinomycetota</taxon>
        <taxon>Actinomycetes</taxon>
        <taxon>Pseudonocardiales</taxon>
        <taxon>Pseudonocardiaceae</taxon>
        <taxon>Amycolatopsis</taxon>
    </lineage>
</organism>
<dbReference type="Proteomes" id="UP000399805">
    <property type="component" value="Unassembled WGS sequence"/>
</dbReference>
<dbReference type="GO" id="GO:0015123">
    <property type="term" value="F:acetate transmembrane transporter activity"/>
    <property type="evidence" value="ECO:0007669"/>
    <property type="project" value="TreeGrafter"/>
</dbReference>
<reference evidence="11 12" key="1">
    <citation type="submission" date="2019-09" db="EMBL/GenBank/DDBJ databases">
        <authorList>
            <person name="Leyn A S."/>
        </authorList>
    </citation>
    <scope>NUCLEOTIDE SEQUENCE [LARGE SCALE GENOMIC DNA]</scope>
    <source>
        <strain evidence="11">AA231_1</strain>
    </source>
</reference>
<feature type="transmembrane region" description="Helical" evidence="10">
    <location>
        <begin position="339"/>
        <end position="368"/>
    </location>
</feature>
<feature type="transmembrane region" description="Helical" evidence="10">
    <location>
        <begin position="446"/>
        <end position="467"/>
    </location>
</feature>
<gene>
    <name evidence="11" type="ORF">AA23TX_08520</name>
</gene>
<dbReference type="EMBL" id="CABVGP010000003">
    <property type="protein sequence ID" value="VVJ23625.1"/>
    <property type="molecule type" value="Genomic_DNA"/>
</dbReference>
<keyword evidence="5 10" id="KW-0812">Transmembrane</keyword>
<accession>A0A6I8M7K2</accession>
<feature type="transmembrane region" description="Helical" evidence="10">
    <location>
        <begin position="413"/>
        <end position="434"/>
    </location>
</feature>
<keyword evidence="12" id="KW-1185">Reference proteome</keyword>
<feature type="transmembrane region" description="Helical" evidence="10">
    <location>
        <begin position="253"/>
        <end position="275"/>
    </location>
</feature>
<dbReference type="PANTHER" id="PTHR48086">
    <property type="entry name" value="SODIUM/PROLINE SYMPORTER-RELATED"/>
    <property type="match status" value="1"/>
</dbReference>
<keyword evidence="6" id="KW-0769">Symport</keyword>
<feature type="transmembrane region" description="Helical" evidence="10">
    <location>
        <begin position="163"/>
        <end position="181"/>
    </location>
</feature>
<comment type="similarity">
    <text evidence="2 9">Belongs to the sodium:solute symporter (SSF) (TC 2.A.21) family.</text>
</comment>
<dbReference type="InterPro" id="IPR050277">
    <property type="entry name" value="Sodium:Solute_Symporter"/>
</dbReference>
<dbReference type="NCBIfam" id="TIGR00813">
    <property type="entry name" value="sss"/>
    <property type="match status" value="1"/>
</dbReference>
<dbReference type="Pfam" id="PF00474">
    <property type="entry name" value="SSF"/>
    <property type="match status" value="1"/>
</dbReference>
<evidence type="ECO:0000256" key="10">
    <source>
        <dbReference type="SAM" id="Phobius"/>
    </source>
</evidence>
<feature type="transmembrane region" description="Helical" evidence="10">
    <location>
        <begin position="287"/>
        <end position="312"/>
    </location>
</feature>
<dbReference type="RefSeq" id="WP_155548412.1">
    <property type="nucleotide sequence ID" value="NZ_CABVGP010000003.1"/>
</dbReference>
<dbReference type="PANTHER" id="PTHR48086:SF6">
    <property type="entry name" value="CATION_ACETATE SYMPORTER ACTP"/>
    <property type="match status" value="1"/>
</dbReference>
<comment type="subcellular location">
    <subcellularLocation>
        <location evidence="1">Cell membrane</location>
        <topology evidence="1">Multi-pass membrane protein</topology>
    </subcellularLocation>
</comment>
<keyword evidence="8 10" id="KW-0472">Membrane</keyword>
<dbReference type="PROSITE" id="PS50283">
    <property type="entry name" value="NA_SOLUT_SYMP_3"/>
    <property type="match status" value="1"/>
</dbReference>
<dbReference type="Gene3D" id="1.20.1730.10">
    <property type="entry name" value="Sodium/glucose cotransporter"/>
    <property type="match status" value="1"/>
</dbReference>
<feature type="transmembrane region" description="Helical" evidence="10">
    <location>
        <begin position="126"/>
        <end position="143"/>
    </location>
</feature>
<protein>
    <submittedName>
        <fullName evidence="11">SSS sodium solute transporter superfamily</fullName>
    </submittedName>
</protein>
<evidence type="ECO:0000256" key="4">
    <source>
        <dbReference type="ARBA" id="ARBA00022475"/>
    </source>
</evidence>
<evidence type="ECO:0000313" key="11">
    <source>
        <dbReference type="EMBL" id="VVJ23625.1"/>
    </source>
</evidence>
<feature type="transmembrane region" description="Helical" evidence="10">
    <location>
        <begin position="12"/>
        <end position="31"/>
    </location>
</feature>
<dbReference type="InterPro" id="IPR038377">
    <property type="entry name" value="Na/Glc_symporter_sf"/>
</dbReference>
<feature type="transmembrane region" description="Helical" evidence="10">
    <location>
        <begin position="389"/>
        <end position="407"/>
    </location>
</feature>
<keyword evidence="7 10" id="KW-1133">Transmembrane helix</keyword>
<evidence type="ECO:0000256" key="7">
    <source>
        <dbReference type="ARBA" id="ARBA00022989"/>
    </source>
</evidence>
<dbReference type="GO" id="GO:0005886">
    <property type="term" value="C:plasma membrane"/>
    <property type="evidence" value="ECO:0007669"/>
    <property type="project" value="UniProtKB-SubCell"/>
</dbReference>
<feature type="transmembrane region" description="Helical" evidence="10">
    <location>
        <begin position="497"/>
        <end position="514"/>
    </location>
</feature>
<feature type="transmembrane region" description="Helical" evidence="10">
    <location>
        <begin position="57"/>
        <end position="78"/>
    </location>
</feature>
<evidence type="ECO:0000256" key="9">
    <source>
        <dbReference type="RuleBase" id="RU362091"/>
    </source>
</evidence>
<evidence type="ECO:0000256" key="6">
    <source>
        <dbReference type="ARBA" id="ARBA00022847"/>
    </source>
</evidence>
<dbReference type="CDD" id="cd11480">
    <property type="entry name" value="SLC5sbd_u4"/>
    <property type="match status" value="1"/>
</dbReference>
<name>A0A6I8M7K2_9PSEU</name>
<evidence type="ECO:0000256" key="5">
    <source>
        <dbReference type="ARBA" id="ARBA00022692"/>
    </source>
</evidence>
<evidence type="ECO:0000256" key="3">
    <source>
        <dbReference type="ARBA" id="ARBA00022448"/>
    </source>
</evidence>
<keyword evidence="4" id="KW-1003">Cell membrane</keyword>
<evidence type="ECO:0000256" key="8">
    <source>
        <dbReference type="ARBA" id="ARBA00023136"/>
    </source>
</evidence>
<feature type="transmembrane region" description="Helical" evidence="10">
    <location>
        <begin position="84"/>
        <end position="105"/>
    </location>
</feature>
<keyword evidence="3" id="KW-0813">Transport</keyword>
<dbReference type="AlphaFoldDB" id="A0A6I8M7K2"/>